<accession>A0ABP3VNY9</accession>
<dbReference type="EMBL" id="BAAAEW010000026">
    <property type="protein sequence ID" value="GAA0761121.1"/>
    <property type="molecule type" value="Genomic_DNA"/>
</dbReference>
<feature type="signal peptide" evidence="1">
    <location>
        <begin position="1"/>
        <end position="20"/>
    </location>
</feature>
<dbReference type="RefSeq" id="WP_141288951.1">
    <property type="nucleotide sequence ID" value="NZ_BAAAEW010000026.1"/>
</dbReference>
<keyword evidence="3" id="KW-1185">Reference proteome</keyword>
<evidence type="ECO:0000256" key="1">
    <source>
        <dbReference type="SAM" id="SignalP"/>
    </source>
</evidence>
<keyword evidence="1" id="KW-0732">Signal</keyword>
<sequence length="136" mass="14070">MYKKLATAAVLAACMGVAHADLPSAISLGDAYCDYLENLTPVAGGGYSGTWSNVSCTGISVQIGGAATPAYNAQAVGAVMGSQGLALSSMGGREATYWITEDQNWRLYNYKGVLVGKGKWTPRTSLTVGQKAVLAN</sequence>
<proteinExistence type="predicted"/>
<comment type="caution">
    <text evidence="2">The sequence shown here is derived from an EMBL/GenBank/DDBJ whole genome shotgun (WGS) entry which is preliminary data.</text>
</comment>
<evidence type="ECO:0000313" key="3">
    <source>
        <dbReference type="Proteomes" id="UP001500279"/>
    </source>
</evidence>
<feature type="chain" id="PRO_5045747224" evidence="1">
    <location>
        <begin position="21"/>
        <end position="136"/>
    </location>
</feature>
<dbReference type="Proteomes" id="UP001500279">
    <property type="component" value="Unassembled WGS sequence"/>
</dbReference>
<name>A0ABP3VNY9_9BURK</name>
<protein>
    <submittedName>
        <fullName evidence="2">Uncharacterized protein</fullName>
    </submittedName>
</protein>
<gene>
    <name evidence="2" type="ORF">GCM10009107_44510</name>
</gene>
<reference evidence="3" key="1">
    <citation type="journal article" date="2019" name="Int. J. Syst. Evol. Microbiol.">
        <title>The Global Catalogue of Microorganisms (GCM) 10K type strain sequencing project: providing services to taxonomists for standard genome sequencing and annotation.</title>
        <authorList>
            <consortium name="The Broad Institute Genomics Platform"/>
            <consortium name="The Broad Institute Genome Sequencing Center for Infectious Disease"/>
            <person name="Wu L."/>
            <person name="Ma J."/>
        </authorList>
    </citation>
    <scope>NUCLEOTIDE SEQUENCE [LARGE SCALE GENOMIC DNA]</scope>
    <source>
        <strain evidence="3">JCM 15503</strain>
    </source>
</reference>
<organism evidence="2 3">
    <name type="scientific">Ideonella azotifigens</name>
    <dbReference type="NCBI Taxonomy" id="513160"/>
    <lineage>
        <taxon>Bacteria</taxon>
        <taxon>Pseudomonadati</taxon>
        <taxon>Pseudomonadota</taxon>
        <taxon>Betaproteobacteria</taxon>
        <taxon>Burkholderiales</taxon>
        <taxon>Sphaerotilaceae</taxon>
        <taxon>Ideonella</taxon>
    </lineage>
</organism>
<evidence type="ECO:0000313" key="2">
    <source>
        <dbReference type="EMBL" id="GAA0761121.1"/>
    </source>
</evidence>